<feature type="region of interest" description="Disordered" evidence="1">
    <location>
        <begin position="173"/>
        <end position="196"/>
    </location>
</feature>
<feature type="compositionally biased region" description="Polar residues" evidence="1">
    <location>
        <begin position="178"/>
        <end position="189"/>
    </location>
</feature>
<feature type="compositionally biased region" description="Basic residues" evidence="1">
    <location>
        <begin position="22"/>
        <end position="38"/>
    </location>
</feature>
<proteinExistence type="predicted"/>
<comment type="caution">
    <text evidence="2">The sequence shown here is derived from an EMBL/GenBank/DDBJ whole genome shotgun (WGS) entry which is preliminary data.</text>
</comment>
<keyword evidence="3" id="KW-1185">Reference proteome</keyword>
<feature type="compositionally biased region" description="Basic and acidic residues" evidence="1">
    <location>
        <begin position="1"/>
        <end position="10"/>
    </location>
</feature>
<reference evidence="2 3" key="1">
    <citation type="journal article" date="2019" name="Sci. Rep.">
        <title>A high-quality genome of Eragrostis curvula grass provides insights into Poaceae evolution and supports new strategies to enhance forage quality.</title>
        <authorList>
            <person name="Carballo J."/>
            <person name="Santos B.A.C.M."/>
            <person name="Zappacosta D."/>
            <person name="Garbus I."/>
            <person name="Selva J.P."/>
            <person name="Gallo C.A."/>
            <person name="Diaz A."/>
            <person name="Albertini E."/>
            <person name="Caccamo M."/>
            <person name="Echenique V."/>
        </authorList>
    </citation>
    <scope>NUCLEOTIDE SEQUENCE [LARGE SCALE GENOMIC DNA]</scope>
    <source>
        <strain evidence="3">cv. Victoria</strain>
        <tissue evidence="2">Leaf</tissue>
    </source>
</reference>
<dbReference type="EMBL" id="RWGY01000039">
    <property type="protein sequence ID" value="TVU10121.1"/>
    <property type="molecule type" value="Genomic_DNA"/>
</dbReference>
<protein>
    <submittedName>
        <fullName evidence="2">Uncharacterized protein</fullName>
    </submittedName>
</protein>
<evidence type="ECO:0000313" key="2">
    <source>
        <dbReference type="EMBL" id="TVU10121.1"/>
    </source>
</evidence>
<organism evidence="2 3">
    <name type="scientific">Eragrostis curvula</name>
    <name type="common">weeping love grass</name>
    <dbReference type="NCBI Taxonomy" id="38414"/>
    <lineage>
        <taxon>Eukaryota</taxon>
        <taxon>Viridiplantae</taxon>
        <taxon>Streptophyta</taxon>
        <taxon>Embryophyta</taxon>
        <taxon>Tracheophyta</taxon>
        <taxon>Spermatophyta</taxon>
        <taxon>Magnoliopsida</taxon>
        <taxon>Liliopsida</taxon>
        <taxon>Poales</taxon>
        <taxon>Poaceae</taxon>
        <taxon>PACMAD clade</taxon>
        <taxon>Chloridoideae</taxon>
        <taxon>Eragrostideae</taxon>
        <taxon>Eragrostidinae</taxon>
        <taxon>Eragrostis</taxon>
    </lineage>
</organism>
<gene>
    <name evidence="2" type="ORF">EJB05_43630</name>
</gene>
<feature type="compositionally biased region" description="Basic and acidic residues" evidence="1">
    <location>
        <begin position="57"/>
        <end position="67"/>
    </location>
</feature>
<name>A0A5J9THG3_9POAL</name>
<dbReference type="AlphaFoldDB" id="A0A5J9THG3"/>
<sequence>MSELDNEKQAKLTIQASSAPAAKKKTKPAGVKKVKKGARLAGPNKLDKEATIAAWHGDNDKTEKGAIEDDMDPSRPVQILEKFDLEKMQSCRRPYYSGNIDSAKEVTEMTDGAGEKAVRKKRPRGWDPDYTRRMFFPYWRSVLVAKYRVKVYPHYAPEVPMSKVDFGELLSPRRGSKANGSSRKPNANLSCLGRLQ</sequence>
<accession>A0A5J9THG3</accession>
<evidence type="ECO:0000256" key="1">
    <source>
        <dbReference type="SAM" id="MobiDB-lite"/>
    </source>
</evidence>
<feature type="region of interest" description="Disordered" evidence="1">
    <location>
        <begin position="1"/>
        <end position="73"/>
    </location>
</feature>
<dbReference type="OrthoDB" id="664370at2759"/>
<dbReference type="Gramene" id="TVU10121">
    <property type="protein sequence ID" value="TVU10121"/>
    <property type="gene ID" value="EJB05_43630"/>
</dbReference>
<evidence type="ECO:0000313" key="3">
    <source>
        <dbReference type="Proteomes" id="UP000324897"/>
    </source>
</evidence>
<dbReference type="Proteomes" id="UP000324897">
    <property type="component" value="Chromosome 3"/>
</dbReference>